<dbReference type="EMBL" id="FUEG01000001">
    <property type="protein sequence ID" value="SJK98986.1"/>
    <property type="molecule type" value="Genomic_DNA"/>
</dbReference>
<evidence type="ECO:0000313" key="1">
    <source>
        <dbReference type="EMBL" id="SJK98986.1"/>
    </source>
</evidence>
<dbReference type="Proteomes" id="UP000219338">
    <property type="component" value="Unassembled WGS sequence"/>
</dbReference>
<reference evidence="2" key="1">
    <citation type="journal article" date="2017" name="Nat. Ecol. Evol.">
        <title>Genome expansion and lineage-specific genetic innovations in the forest pathogenic fungi Armillaria.</title>
        <authorList>
            <person name="Sipos G."/>
            <person name="Prasanna A.N."/>
            <person name="Walter M.C."/>
            <person name="O'Connor E."/>
            <person name="Balint B."/>
            <person name="Krizsan K."/>
            <person name="Kiss B."/>
            <person name="Hess J."/>
            <person name="Varga T."/>
            <person name="Slot J."/>
            <person name="Riley R."/>
            <person name="Boka B."/>
            <person name="Rigling D."/>
            <person name="Barry K."/>
            <person name="Lee J."/>
            <person name="Mihaltcheva S."/>
            <person name="LaButti K."/>
            <person name="Lipzen A."/>
            <person name="Waldron R."/>
            <person name="Moloney N.M."/>
            <person name="Sperisen C."/>
            <person name="Kredics L."/>
            <person name="Vagvoelgyi C."/>
            <person name="Patrignani A."/>
            <person name="Fitzpatrick D."/>
            <person name="Nagy I."/>
            <person name="Doyle S."/>
            <person name="Anderson J.B."/>
            <person name="Grigoriev I.V."/>
            <person name="Gueldener U."/>
            <person name="Muensterkoetter M."/>
            <person name="Nagy L.G."/>
        </authorList>
    </citation>
    <scope>NUCLEOTIDE SEQUENCE [LARGE SCALE GENOMIC DNA]</scope>
    <source>
        <strain evidence="2">C18/9</strain>
    </source>
</reference>
<sequence length="30" mass="3617">MAIDKFRPTLLVIHDLPRTTIFHRQFEGTY</sequence>
<name>A0A284QRA2_ARMOS</name>
<keyword evidence="2" id="KW-1185">Reference proteome</keyword>
<evidence type="ECO:0000313" key="2">
    <source>
        <dbReference type="Proteomes" id="UP000219338"/>
    </source>
</evidence>
<protein>
    <submittedName>
        <fullName evidence="1">Uncharacterized protein</fullName>
    </submittedName>
</protein>
<accession>A0A284QRA2</accession>
<gene>
    <name evidence="1" type="ORF">ARMOST_02267</name>
</gene>
<dbReference type="AlphaFoldDB" id="A0A284QRA2"/>
<proteinExistence type="predicted"/>
<organism evidence="1 2">
    <name type="scientific">Armillaria ostoyae</name>
    <name type="common">Armillaria root rot fungus</name>
    <dbReference type="NCBI Taxonomy" id="47428"/>
    <lineage>
        <taxon>Eukaryota</taxon>
        <taxon>Fungi</taxon>
        <taxon>Dikarya</taxon>
        <taxon>Basidiomycota</taxon>
        <taxon>Agaricomycotina</taxon>
        <taxon>Agaricomycetes</taxon>
        <taxon>Agaricomycetidae</taxon>
        <taxon>Agaricales</taxon>
        <taxon>Marasmiineae</taxon>
        <taxon>Physalacriaceae</taxon>
        <taxon>Armillaria</taxon>
    </lineage>
</organism>